<protein>
    <submittedName>
        <fullName evidence="1">Uncharacterized protein</fullName>
    </submittedName>
</protein>
<dbReference type="OrthoDB" id="445826at2759"/>
<reference evidence="1" key="1">
    <citation type="submission" date="2021-02" db="EMBL/GenBank/DDBJ databases">
        <authorList>
            <person name="Steward A R."/>
        </authorList>
    </citation>
    <scope>NUCLEOTIDE SEQUENCE</scope>
</reference>
<dbReference type="AlphaFoldDB" id="A0A821LP16"/>
<name>A0A821LP16_9NEOP</name>
<dbReference type="Proteomes" id="UP000663880">
    <property type="component" value="Unassembled WGS sequence"/>
</dbReference>
<comment type="caution">
    <text evidence="1">The sequence shown here is derived from an EMBL/GenBank/DDBJ whole genome shotgun (WGS) entry which is preliminary data.</text>
</comment>
<sequence>MIFHAKTWEQVSVLAEKGINCVSNWLQNNLLSLNLSKTKFMCFSITDRSRPTTHTCYNQYPCQCPVLEYTESIKYLGIIIDRYLTWKKHIDAQFSRIRKLMLIFNRLKRVAEAEVIRIIYLALCQSILTYCISAWGGTAESLLIKLERAQRAILKVAYRRPCTYPTVKLHLETKTLSVRKLYILATCSRYHRFRGLTIQDTSKNRRFAFPTPKRRTVFGQLSFAFRGPFLYNKISKSMDSEIVKLSRYKLASHIETTLAKLDFESTEALLHILV</sequence>
<dbReference type="PANTHER" id="PTHR33332">
    <property type="entry name" value="REVERSE TRANSCRIPTASE DOMAIN-CONTAINING PROTEIN"/>
    <property type="match status" value="1"/>
</dbReference>
<accession>A0A821LP16</accession>
<organism evidence="1 2">
    <name type="scientific">Pieris macdunnoughi</name>
    <dbReference type="NCBI Taxonomy" id="345717"/>
    <lineage>
        <taxon>Eukaryota</taxon>
        <taxon>Metazoa</taxon>
        <taxon>Ecdysozoa</taxon>
        <taxon>Arthropoda</taxon>
        <taxon>Hexapoda</taxon>
        <taxon>Insecta</taxon>
        <taxon>Pterygota</taxon>
        <taxon>Neoptera</taxon>
        <taxon>Endopterygota</taxon>
        <taxon>Lepidoptera</taxon>
        <taxon>Glossata</taxon>
        <taxon>Ditrysia</taxon>
        <taxon>Papilionoidea</taxon>
        <taxon>Pieridae</taxon>
        <taxon>Pierinae</taxon>
        <taxon>Pieris</taxon>
    </lineage>
</organism>
<evidence type="ECO:0000313" key="2">
    <source>
        <dbReference type="Proteomes" id="UP000663880"/>
    </source>
</evidence>
<evidence type="ECO:0000313" key="1">
    <source>
        <dbReference type="EMBL" id="CAF4754808.1"/>
    </source>
</evidence>
<gene>
    <name evidence="1" type="ORF">PMACD_LOCUS911</name>
</gene>
<dbReference type="EMBL" id="CAJOBZ010000002">
    <property type="protein sequence ID" value="CAF4754808.1"/>
    <property type="molecule type" value="Genomic_DNA"/>
</dbReference>
<keyword evidence="2" id="KW-1185">Reference proteome</keyword>
<proteinExistence type="predicted"/>